<dbReference type="GO" id="GO:0051382">
    <property type="term" value="P:kinetochore assembly"/>
    <property type="evidence" value="ECO:0007669"/>
    <property type="project" value="InterPro"/>
</dbReference>
<gene>
    <name evidence="5" type="ORF">POM88_012061</name>
</gene>
<evidence type="ECO:0000256" key="1">
    <source>
        <dbReference type="ARBA" id="ARBA00004123"/>
    </source>
</evidence>
<feature type="region of interest" description="Disordered" evidence="4">
    <location>
        <begin position="320"/>
        <end position="352"/>
    </location>
</feature>
<dbReference type="PANTHER" id="PTHR16684:SF11">
    <property type="entry name" value="CENTROMERE PROTEIN C"/>
    <property type="match status" value="1"/>
</dbReference>
<name>A0AAD8IW14_9APIA</name>
<dbReference type="InterPro" id="IPR028386">
    <property type="entry name" value="CENP-C/Mif2/cnp3"/>
</dbReference>
<feature type="compositionally biased region" description="Polar residues" evidence="4">
    <location>
        <begin position="203"/>
        <end position="218"/>
    </location>
</feature>
<feature type="compositionally biased region" description="Polar residues" evidence="4">
    <location>
        <begin position="336"/>
        <end position="352"/>
    </location>
</feature>
<evidence type="ECO:0000313" key="6">
    <source>
        <dbReference type="Proteomes" id="UP001237642"/>
    </source>
</evidence>
<evidence type="ECO:0000256" key="4">
    <source>
        <dbReference type="SAM" id="MobiDB-lite"/>
    </source>
</evidence>
<keyword evidence="3" id="KW-0539">Nucleus</keyword>
<evidence type="ECO:0000313" key="5">
    <source>
        <dbReference type="EMBL" id="KAK1393005.1"/>
    </source>
</evidence>
<comment type="caution">
    <text evidence="5">The sequence shown here is derived from an EMBL/GenBank/DDBJ whole genome shotgun (WGS) entry which is preliminary data.</text>
</comment>
<feature type="region of interest" description="Disordered" evidence="4">
    <location>
        <begin position="155"/>
        <end position="218"/>
    </location>
</feature>
<comment type="similarity">
    <text evidence="2">Belongs to the CENP-C/MIF2 family.</text>
</comment>
<keyword evidence="6" id="KW-1185">Reference proteome</keyword>
<evidence type="ECO:0000256" key="2">
    <source>
        <dbReference type="ARBA" id="ARBA00010291"/>
    </source>
</evidence>
<dbReference type="GO" id="GO:0000776">
    <property type="term" value="C:kinetochore"/>
    <property type="evidence" value="ECO:0007669"/>
    <property type="project" value="InterPro"/>
</dbReference>
<evidence type="ECO:0000256" key="3">
    <source>
        <dbReference type="ARBA" id="ARBA00023242"/>
    </source>
</evidence>
<organism evidence="5 6">
    <name type="scientific">Heracleum sosnowskyi</name>
    <dbReference type="NCBI Taxonomy" id="360622"/>
    <lineage>
        <taxon>Eukaryota</taxon>
        <taxon>Viridiplantae</taxon>
        <taxon>Streptophyta</taxon>
        <taxon>Embryophyta</taxon>
        <taxon>Tracheophyta</taxon>
        <taxon>Spermatophyta</taxon>
        <taxon>Magnoliopsida</taxon>
        <taxon>eudicotyledons</taxon>
        <taxon>Gunneridae</taxon>
        <taxon>Pentapetalae</taxon>
        <taxon>asterids</taxon>
        <taxon>campanulids</taxon>
        <taxon>Apiales</taxon>
        <taxon>Apiaceae</taxon>
        <taxon>Apioideae</taxon>
        <taxon>apioid superclade</taxon>
        <taxon>Tordylieae</taxon>
        <taxon>Tordyliinae</taxon>
        <taxon>Heracleum</taxon>
    </lineage>
</organism>
<protein>
    <submittedName>
        <fullName evidence="5">Reticulocyte binding protein 2 b like</fullName>
    </submittedName>
</protein>
<dbReference type="AlphaFoldDB" id="A0AAD8IW14"/>
<feature type="region of interest" description="Disordered" evidence="4">
    <location>
        <begin position="550"/>
        <end position="608"/>
    </location>
</feature>
<reference evidence="5" key="2">
    <citation type="submission" date="2023-05" db="EMBL/GenBank/DDBJ databases">
        <authorList>
            <person name="Schelkunov M.I."/>
        </authorList>
    </citation>
    <scope>NUCLEOTIDE SEQUENCE</scope>
    <source>
        <strain evidence="5">Hsosn_3</strain>
        <tissue evidence="5">Leaf</tissue>
    </source>
</reference>
<dbReference type="PANTHER" id="PTHR16684">
    <property type="entry name" value="CENTROMERE PROTEIN C"/>
    <property type="match status" value="1"/>
</dbReference>
<dbReference type="EMBL" id="JAUIZM010000003">
    <property type="protein sequence ID" value="KAK1393005.1"/>
    <property type="molecule type" value="Genomic_DNA"/>
</dbReference>
<dbReference type="GO" id="GO:0019237">
    <property type="term" value="F:centromeric DNA binding"/>
    <property type="evidence" value="ECO:0007669"/>
    <property type="project" value="InterPro"/>
</dbReference>
<dbReference type="Proteomes" id="UP001237642">
    <property type="component" value="Unassembled WGS sequence"/>
</dbReference>
<feature type="compositionally biased region" description="Basic and acidic residues" evidence="4">
    <location>
        <begin position="566"/>
        <end position="584"/>
    </location>
</feature>
<reference evidence="5" key="1">
    <citation type="submission" date="2023-02" db="EMBL/GenBank/DDBJ databases">
        <title>Genome of toxic invasive species Heracleum sosnowskyi carries increased number of genes despite the absence of recent whole-genome duplications.</title>
        <authorList>
            <person name="Schelkunov M."/>
            <person name="Shtratnikova V."/>
            <person name="Makarenko M."/>
            <person name="Klepikova A."/>
            <person name="Omelchenko D."/>
            <person name="Novikova G."/>
            <person name="Obukhova E."/>
            <person name="Bogdanov V."/>
            <person name="Penin A."/>
            <person name="Logacheva M."/>
        </authorList>
    </citation>
    <scope>NUCLEOTIDE SEQUENCE</scope>
    <source>
        <strain evidence="5">Hsosn_3</strain>
        <tissue evidence="5">Leaf</tissue>
    </source>
</reference>
<dbReference type="GO" id="GO:0005634">
    <property type="term" value="C:nucleus"/>
    <property type="evidence" value="ECO:0007669"/>
    <property type="project" value="UniProtKB-SubCell"/>
</dbReference>
<feature type="region of interest" description="Disordered" evidence="4">
    <location>
        <begin position="480"/>
        <end position="506"/>
    </location>
</feature>
<dbReference type="GO" id="GO:0051315">
    <property type="term" value="P:attachment of mitotic spindle microtubules to kinetochore"/>
    <property type="evidence" value="ECO:0007669"/>
    <property type="project" value="TreeGrafter"/>
</dbReference>
<proteinExistence type="inferred from homology"/>
<sequence>MALFDNWSSDLTDPCQPFSLLSICHRTYKDIPASNDSDNLDSVHNFRRSTVLNNSDKLFDEAKEVINSVVSGSELAPNGASENNNEAVTKLKRNLEERRPGLGLKRARPSFCLKPDKGPPSVSLETTLDIDKMQDPEELFSAFYKNEFAREEIERQTGGSMTGKMGNNPPANQRRRRPSLSGFREKASYKHKYSSAIPESDETTIASQETSEQEKLSLSNFVSQKHSVELQEGQSGSVSNSENAVGGMLDELLSRDIEDLDPDGALSLLQEQLQIKPLDLDKYLHDFSDAGNIDIMDLEEEMPVRRKALSDIQNVVNGSIDENPVSRKQVTRNKSHSLMSSTPPKRLSAASSSFGERKSLSKSFHFPFSAADLDLSPAKIPTHECFNGQLDELGTMNEPSIHGVINFQVENEVESPACAASGSKQVIPGDICLGKSSSLDTRSTDIDTRTKHSHDGLVNANECNHVGEILHEIVSSVQPDIGNDDLARGSPDTAGQAHASTESEKDIENIHQEASSTQQDVDIVNSATENSKISQSELGNKEPIAAEDQSMDGRAANAESGLEQQNEEHPEVSLKDRRKADRPLGSKKKKAPTRRQSLAAAGTSWDGGVRRSNRIKIRPLEYWKGERFIRGRVHESLDTVIGIKCISTPSPGRKVCRFKVTAYVSEQKELVEKIALH</sequence>
<dbReference type="GO" id="GO:0051455">
    <property type="term" value="P:spindle attachment to meiosis I kinetochore"/>
    <property type="evidence" value="ECO:0007669"/>
    <property type="project" value="TreeGrafter"/>
</dbReference>
<comment type="subcellular location">
    <subcellularLocation>
        <location evidence="1">Nucleus</location>
    </subcellularLocation>
</comment>
<accession>A0AAD8IW14</accession>